<dbReference type="AlphaFoldDB" id="A0A0E0PY25"/>
<reference evidence="1" key="2">
    <citation type="submission" date="2015-06" db="UniProtKB">
        <authorList>
            <consortium name="EnsemblPlants"/>
        </authorList>
    </citation>
    <scope>IDENTIFICATION</scope>
</reference>
<evidence type="ECO:0000313" key="2">
    <source>
        <dbReference type="Proteomes" id="UP000008022"/>
    </source>
</evidence>
<dbReference type="Proteomes" id="UP000008022">
    <property type="component" value="Unassembled WGS sequence"/>
</dbReference>
<organism evidence="1 2">
    <name type="scientific">Oryza rufipogon</name>
    <name type="common">Brownbeard rice</name>
    <name type="synonym">Asian wild rice</name>
    <dbReference type="NCBI Taxonomy" id="4529"/>
    <lineage>
        <taxon>Eukaryota</taxon>
        <taxon>Viridiplantae</taxon>
        <taxon>Streptophyta</taxon>
        <taxon>Embryophyta</taxon>
        <taxon>Tracheophyta</taxon>
        <taxon>Spermatophyta</taxon>
        <taxon>Magnoliopsida</taxon>
        <taxon>Liliopsida</taxon>
        <taxon>Poales</taxon>
        <taxon>Poaceae</taxon>
        <taxon>BOP clade</taxon>
        <taxon>Oryzoideae</taxon>
        <taxon>Oryzeae</taxon>
        <taxon>Oryzinae</taxon>
        <taxon>Oryza</taxon>
    </lineage>
</organism>
<evidence type="ECO:0000313" key="1">
    <source>
        <dbReference type="EnsemblPlants" id="ORUFI06G16320.1"/>
    </source>
</evidence>
<keyword evidence="2" id="KW-1185">Reference proteome</keyword>
<reference evidence="2" key="1">
    <citation type="submission" date="2013-06" db="EMBL/GenBank/DDBJ databases">
        <authorList>
            <person name="Zhao Q."/>
        </authorList>
    </citation>
    <scope>NUCLEOTIDE SEQUENCE</scope>
    <source>
        <strain evidence="2">cv. W1943</strain>
    </source>
</reference>
<dbReference type="Gramene" id="ORUFI06G16320.1">
    <property type="protein sequence ID" value="ORUFI06G16320.1"/>
    <property type="gene ID" value="ORUFI06G16320"/>
</dbReference>
<dbReference type="EnsemblPlants" id="ORUFI06G16320.1">
    <property type="protein sequence ID" value="ORUFI06G16320.1"/>
    <property type="gene ID" value="ORUFI06G16320"/>
</dbReference>
<name>A0A0E0PY25_ORYRU</name>
<accession>A0A0E0PY25</accession>
<sequence>MGWTPSFSGGQCRKSPRFLPQWLGLVTEAVMYGDEEAVGGGEVQNSDEGGEGFGNFVGFRVVL</sequence>
<dbReference type="HOGENOM" id="CLU_2889830_0_0_1"/>
<proteinExistence type="predicted"/>
<protein>
    <submittedName>
        <fullName evidence="1">Uncharacterized protein</fullName>
    </submittedName>
</protein>